<accession>A0A3P7NSV6</accession>
<evidence type="ECO:0000256" key="1">
    <source>
        <dbReference type="SAM" id="MobiDB-lite"/>
    </source>
</evidence>
<dbReference type="Proteomes" id="UP000281553">
    <property type="component" value="Unassembled WGS sequence"/>
</dbReference>
<evidence type="ECO:0000313" key="3">
    <source>
        <dbReference type="Proteomes" id="UP000281553"/>
    </source>
</evidence>
<feature type="compositionally biased region" description="Low complexity" evidence="1">
    <location>
        <begin position="24"/>
        <end position="47"/>
    </location>
</feature>
<feature type="region of interest" description="Disordered" evidence="1">
    <location>
        <begin position="22"/>
        <end position="61"/>
    </location>
</feature>
<feature type="compositionally biased region" description="Basic and acidic residues" evidence="1">
    <location>
        <begin position="51"/>
        <end position="61"/>
    </location>
</feature>
<protein>
    <submittedName>
        <fullName evidence="2">Uncharacterized protein</fullName>
    </submittedName>
</protein>
<dbReference type="AlphaFoldDB" id="A0A3P7NSV6"/>
<name>A0A3P7NSV6_DIBLA</name>
<reference evidence="2 3" key="1">
    <citation type="submission" date="2018-11" db="EMBL/GenBank/DDBJ databases">
        <authorList>
            <consortium name="Pathogen Informatics"/>
        </authorList>
    </citation>
    <scope>NUCLEOTIDE SEQUENCE [LARGE SCALE GENOMIC DNA]</scope>
</reference>
<sequence length="61" mass="6854">MRPHETWRFLYYTQPLLPGGGTGRAFDASGGADGALALQQQQQQQQQRPTDLGHLDITWRS</sequence>
<gene>
    <name evidence="2" type="ORF">DILT_LOCUS18221</name>
</gene>
<organism evidence="2 3">
    <name type="scientific">Dibothriocephalus latus</name>
    <name type="common">Fish tapeworm</name>
    <name type="synonym">Diphyllobothrium latum</name>
    <dbReference type="NCBI Taxonomy" id="60516"/>
    <lineage>
        <taxon>Eukaryota</taxon>
        <taxon>Metazoa</taxon>
        <taxon>Spiralia</taxon>
        <taxon>Lophotrochozoa</taxon>
        <taxon>Platyhelminthes</taxon>
        <taxon>Cestoda</taxon>
        <taxon>Eucestoda</taxon>
        <taxon>Diphyllobothriidea</taxon>
        <taxon>Diphyllobothriidae</taxon>
        <taxon>Dibothriocephalus</taxon>
    </lineage>
</organism>
<keyword evidence="3" id="KW-1185">Reference proteome</keyword>
<proteinExistence type="predicted"/>
<dbReference type="EMBL" id="UYRU01098387">
    <property type="protein sequence ID" value="VDN40353.1"/>
    <property type="molecule type" value="Genomic_DNA"/>
</dbReference>
<evidence type="ECO:0000313" key="2">
    <source>
        <dbReference type="EMBL" id="VDN40353.1"/>
    </source>
</evidence>
<feature type="non-terminal residue" evidence="2">
    <location>
        <position position="61"/>
    </location>
</feature>